<gene>
    <name evidence="1" type="ORF">JTE90_021609</name>
</gene>
<dbReference type="Proteomes" id="UP000827092">
    <property type="component" value="Unassembled WGS sequence"/>
</dbReference>
<evidence type="ECO:0000313" key="2">
    <source>
        <dbReference type="Proteomes" id="UP000827092"/>
    </source>
</evidence>
<proteinExistence type="predicted"/>
<dbReference type="AlphaFoldDB" id="A0AAV6VRH8"/>
<dbReference type="EMBL" id="JAFNEN010000041">
    <property type="protein sequence ID" value="KAG8198361.1"/>
    <property type="molecule type" value="Genomic_DNA"/>
</dbReference>
<sequence>MKGSKKLNSPSNVLSLYYCSLFGSTAYSIEEANAYLDSVFEGKFKEEIEYSRLDPYKFPDIHVDLISRRLTENNANLTMGKLHNLSKIRRSGDCTQPIWTFANISFTCHLRFDLTLNYTANVTFDNMQLVFYPTTLITDSSVTIQVTSTPHENIPNLKVFRLISIGNVRVITHMISIGGVSEDIVPFIEETSVVHFSSATTLNDINSYVDEVLSVHVSSEVESFGLLLYELPNFHFVKQHRTPDGAIANTKILFHAGNLTGLQNVNRKSCHEPSWNFANVSVVCNFVLPQLDVKYEVRVDNFSEHQEVWNFGKHEYGMSVVVQDAEFVLEITSSPHLKFSTIKKFHIQKEGDISIRFDTEANIDFVELSQHFHHKYSEFFKDLLSGPYRTVLEVAVQNLETGKWFQNSFAPDKMKLLSLGTLVGIILTQAVLVLSQEACNEYVDKILRDLKEDKEIFQDPYQIPEKTVEVHKKVLLINYTGEASIYDGYVYGLQTLHRDGDVIVDKQKKTHLKVYLGAGELKLQGSGKIKLMGHGPNVKINAKIVFVSMALDIVPSDDGTNPKIANFKVQDVKGMEVKVSGMGPLNFFLNNYVKVVGRMFRNMVKSSIEGKLKVFLAKKIKDYQIPEECLKDVVGF</sequence>
<dbReference type="Pfam" id="PF16984">
    <property type="entry name" value="Grp7_allergen"/>
    <property type="match status" value="1"/>
</dbReference>
<dbReference type="InterPro" id="IPR038602">
    <property type="entry name" value="Mite_allergen_7_sf"/>
</dbReference>
<keyword evidence="2" id="KW-1185">Reference proteome</keyword>
<comment type="caution">
    <text evidence="1">The sequence shown here is derived from an EMBL/GenBank/DDBJ whole genome shotgun (WGS) entry which is preliminary data.</text>
</comment>
<dbReference type="Gene3D" id="3.15.10.50">
    <property type="match status" value="2"/>
</dbReference>
<reference evidence="1 2" key="1">
    <citation type="journal article" date="2022" name="Nat. Ecol. Evol.">
        <title>A masculinizing supergene underlies an exaggerated male reproductive morph in a spider.</title>
        <authorList>
            <person name="Hendrickx F."/>
            <person name="De Corte Z."/>
            <person name="Sonet G."/>
            <person name="Van Belleghem S.M."/>
            <person name="Kostlbacher S."/>
            <person name="Vangestel C."/>
        </authorList>
    </citation>
    <scope>NUCLEOTIDE SEQUENCE [LARGE SCALE GENOMIC DNA]</scope>
    <source>
        <strain evidence="1">W744_W776</strain>
    </source>
</reference>
<organism evidence="1 2">
    <name type="scientific">Oedothorax gibbosus</name>
    <dbReference type="NCBI Taxonomy" id="931172"/>
    <lineage>
        <taxon>Eukaryota</taxon>
        <taxon>Metazoa</taxon>
        <taxon>Ecdysozoa</taxon>
        <taxon>Arthropoda</taxon>
        <taxon>Chelicerata</taxon>
        <taxon>Arachnida</taxon>
        <taxon>Araneae</taxon>
        <taxon>Araneomorphae</taxon>
        <taxon>Entelegynae</taxon>
        <taxon>Araneoidea</taxon>
        <taxon>Linyphiidae</taxon>
        <taxon>Erigoninae</taxon>
        <taxon>Oedothorax</taxon>
    </lineage>
</organism>
<dbReference type="InterPro" id="IPR020234">
    <property type="entry name" value="Mite_allergen_group-7"/>
</dbReference>
<evidence type="ECO:0000313" key="1">
    <source>
        <dbReference type="EMBL" id="KAG8198361.1"/>
    </source>
</evidence>
<protein>
    <submittedName>
        <fullName evidence="1">Uncharacterized protein</fullName>
    </submittedName>
</protein>
<name>A0AAV6VRH8_9ARAC</name>
<accession>A0AAV6VRH8</accession>